<dbReference type="Pfam" id="PF13709">
    <property type="entry name" value="DUF4159"/>
    <property type="match status" value="1"/>
</dbReference>
<feature type="domain" description="DUF4159" evidence="1">
    <location>
        <begin position="33"/>
        <end position="223"/>
    </location>
</feature>
<protein>
    <submittedName>
        <fullName evidence="2">DUF4159 domain-containing protein</fullName>
    </submittedName>
</protein>
<evidence type="ECO:0000259" key="1">
    <source>
        <dbReference type="Pfam" id="PF13709"/>
    </source>
</evidence>
<evidence type="ECO:0000313" key="2">
    <source>
        <dbReference type="EMBL" id="GAA4431438.1"/>
    </source>
</evidence>
<dbReference type="Proteomes" id="UP001501508">
    <property type="component" value="Unassembled WGS sequence"/>
</dbReference>
<organism evidence="2 3">
    <name type="scientific">Ravibacter arvi</name>
    <dbReference type="NCBI Taxonomy" id="2051041"/>
    <lineage>
        <taxon>Bacteria</taxon>
        <taxon>Pseudomonadati</taxon>
        <taxon>Bacteroidota</taxon>
        <taxon>Cytophagia</taxon>
        <taxon>Cytophagales</taxon>
        <taxon>Spirosomataceae</taxon>
        <taxon>Ravibacter</taxon>
    </lineage>
</organism>
<accession>A0ABP8LM03</accession>
<dbReference type="InterPro" id="IPR025297">
    <property type="entry name" value="DUF4159"/>
</dbReference>
<name>A0ABP8LM03_9BACT</name>
<evidence type="ECO:0000313" key="3">
    <source>
        <dbReference type="Proteomes" id="UP001501508"/>
    </source>
</evidence>
<sequence length="227" mass="26100">MLKMPIKLLFLTWAFLQIPGLMTEAIGQSNGIRIAKLKYGGGGDWYANKTALPNLIRFCNENLRTNIRSQEEVVEIGSPHLFSFPYVYMTGHGNVVFTNQEASNLRNYLLAGGFLHIDDNYGLDPFIRREMKKVFPELSFMEIPFDHAVYRQQFRFESGLPKIHEHDNKPAQGFGLFWQGRLVCFYSYESDLGNGWEDASVHNDPEEVRQQALRMGANLISFSFTNF</sequence>
<gene>
    <name evidence="2" type="ORF">GCM10023091_02160</name>
</gene>
<dbReference type="EMBL" id="BAABEY010000001">
    <property type="protein sequence ID" value="GAA4431438.1"/>
    <property type="molecule type" value="Genomic_DNA"/>
</dbReference>
<proteinExistence type="predicted"/>
<comment type="caution">
    <text evidence="2">The sequence shown here is derived from an EMBL/GenBank/DDBJ whole genome shotgun (WGS) entry which is preliminary data.</text>
</comment>
<reference evidence="3" key="1">
    <citation type="journal article" date="2019" name="Int. J. Syst. Evol. Microbiol.">
        <title>The Global Catalogue of Microorganisms (GCM) 10K type strain sequencing project: providing services to taxonomists for standard genome sequencing and annotation.</title>
        <authorList>
            <consortium name="The Broad Institute Genomics Platform"/>
            <consortium name="The Broad Institute Genome Sequencing Center for Infectious Disease"/>
            <person name="Wu L."/>
            <person name="Ma J."/>
        </authorList>
    </citation>
    <scope>NUCLEOTIDE SEQUENCE [LARGE SCALE GENOMIC DNA]</scope>
    <source>
        <strain evidence="3">JCM 31920</strain>
    </source>
</reference>
<keyword evidence="3" id="KW-1185">Reference proteome</keyword>
<dbReference type="Gene3D" id="3.40.50.12140">
    <property type="entry name" value="Domain of unknown function DUF4159"/>
    <property type="match status" value="1"/>
</dbReference>